<keyword evidence="13" id="KW-1185">Reference proteome</keyword>
<organism evidence="12 13">
    <name type="scientific">Gemmatirosa kalamazoonensis</name>
    <dbReference type="NCBI Taxonomy" id="861299"/>
    <lineage>
        <taxon>Bacteria</taxon>
        <taxon>Pseudomonadati</taxon>
        <taxon>Gemmatimonadota</taxon>
        <taxon>Gemmatimonadia</taxon>
        <taxon>Gemmatimonadales</taxon>
        <taxon>Gemmatimonadaceae</taxon>
        <taxon>Gemmatirosa</taxon>
    </lineage>
</organism>
<dbReference type="InParanoid" id="W0RRG0"/>
<feature type="domain" description="Tail specific protease" evidence="11">
    <location>
        <begin position="901"/>
        <end position="1095"/>
    </location>
</feature>
<dbReference type="GO" id="GO:0006508">
    <property type="term" value="P:proteolysis"/>
    <property type="evidence" value="ECO:0007669"/>
    <property type="project" value="UniProtKB-UniRule"/>
</dbReference>
<feature type="signal peptide" evidence="10">
    <location>
        <begin position="1"/>
        <end position="27"/>
    </location>
</feature>
<proteinExistence type="inferred from homology"/>
<dbReference type="SUPFAM" id="SSF52096">
    <property type="entry name" value="ClpP/crotonase"/>
    <property type="match status" value="1"/>
</dbReference>
<evidence type="ECO:0000256" key="9">
    <source>
        <dbReference type="SAM" id="MobiDB-lite"/>
    </source>
</evidence>
<dbReference type="EC" id="3.4.21.-" evidence="7"/>
<keyword evidence="12" id="KW-0614">Plasmid</keyword>
<comment type="subcellular location">
    <subcellularLocation>
        <location evidence="1 7">Cytoplasm</location>
    </subcellularLocation>
</comment>
<dbReference type="OrthoDB" id="9815657at2"/>
<feature type="active site" description="Charge relay system" evidence="8">
    <location>
        <position position="1084"/>
    </location>
</feature>
<dbReference type="GO" id="GO:0008236">
    <property type="term" value="F:serine-type peptidase activity"/>
    <property type="evidence" value="ECO:0007669"/>
    <property type="project" value="UniProtKB-UniRule"/>
</dbReference>
<keyword evidence="6 7" id="KW-0720">Serine protease</keyword>
<dbReference type="InterPro" id="IPR012393">
    <property type="entry name" value="Tricorn_protease"/>
</dbReference>
<reference evidence="12 13" key="1">
    <citation type="journal article" date="2014" name="Genome Announc.">
        <title>Genome Sequence and Methylome of Soil Bacterium Gemmatirosa kalamazoonensis KBS708T, a Member of the Rarely Cultivated Gemmatimonadetes Phylum.</title>
        <authorList>
            <person name="Debruyn J.M."/>
            <person name="Radosevich M."/>
            <person name="Wommack K.E."/>
            <person name="Polson S.W."/>
            <person name="Hauser L.J."/>
            <person name="Fawaz M.N."/>
            <person name="Korlach J."/>
            <person name="Tsai Y.C."/>
        </authorList>
    </citation>
    <scope>NUCLEOTIDE SEQUENCE [LARGE SCALE GENOMIC DNA]</scope>
    <source>
        <strain evidence="12 13">KBS708</strain>
        <plasmid evidence="13">Plasmid 1</plasmid>
    </source>
</reference>
<dbReference type="Pfam" id="PF14685">
    <property type="entry name" value="PDZ_Tricorn"/>
    <property type="match status" value="1"/>
</dbReference>
<dbReference type="PATRIC" id="fig|861299.3.peg.5406"/>
<dbReference type="Pfam" id="PF26549">
    <property type="entry name" value="Tricorn_N"/>
    <property type="match status" value="1"/>
</dbReference>
<evidence type="ECO:0000256" key="7">
    <source>
        <dbReference type="PIRNR" id="PIRNR036421"/>
    </source>
</evidence>
<evidence type="ECO:0000256" key="1">
    <source>
        <dbReference type="ARBA" id="ARBA00004496"/>
    </source>
</evidence>
<dbReference type="SUPFAM" id="SSF69304">
    <property type="entry name" value="Tricorn protease N-terminal domain"/>
    <property type="match status" value="2"/>
</dbReference>
<dbReference type="EMBL" id="CP007129">
    <property type="protein sequence ID" value="AHG92905.1"/>
    <property type="molecule type" value="Genomic_DNA"/>
</dbReference>
<dbReference type="Gene3D" id="3.30.750.44">
    <property type="match status" value="1"/>
</dbReference>
<evidence type="ECO:0000256" key="3">
    <source>
        <dbReference type="ARBA" id="ARBA00022490"/>
    </source>
</evidence>
<feature type="region of interest" description="Disordered" evidence="9">
    <location>
        <begin position="1119"/>
        <end position="1144"/>
    </location>
</feature>
<dbReference type="Pfam" id="PF03572">
    <property type="entry name" value="Peptidase_S41"/>
    <property type="match status" value="1"/>
</dbReference>
<dbReference type="InterPro" id="IPR029045">
    <property type="entry name" value="ClpP/crotonase-like_dom_sf"/>
</dbReference>
<dbReference type="HOGENOM" id="CLU_005503_0_0_0"/>
<evidence type="ECO:0000256" key="2">
    <source>
        <dbReference type="ARBA" id="ARBA00008524"/>
    </source>
</evidence>
<evidence type="ECO:0000256" key="6">
    <source>
        <dbReference type="ARBA" id="ARBA00022825"/>
    </source>
</evidence>
<evidence type="ECO:0000256" key="5">
    <source>
        <dbReference type="ARBA" id="ARBA00022801"/>
    </source>
</evidence>
<feature type="active site" description="Charge relay system" evidence="8">
    <location>
        <position position="796"/>
    </location>
</feature>
<comment type="similarity">
    <text evidence="2 7">Belongs to the peptidase S41B family.</text>
</comment>
<evidence type="ECO:0000256" key="4">
    <source>
        <dbReference type="ARBA" id="ARBA00022670"/>
    </source>
</evidence>
<dbReference type="SUPFAM" id="SSF50156">
    <property type="entry name" value="PDZ domain-like"/>
    <property type="match status" value="1"/>
</dbReference>
<evidence type="ECO:0000256" key="10">
    <source>
        <dbReference type="SAM" id="SignalP"/>
    </source>
</evidence>
<feature type="region of interest" description="Disordered" evidence="9">
    <location>
        <begin position="542"/>
        <end position="598"/>
    </location>
</feature>
<feature type="chain" id="PRO_5004794731" description="Tricorn protease homolog" evidence="10">
    <location>
        <begin position="28"/>
        <end position="1144"/>
    </location>
</feature>
<gene>
    <name evidence="12" type="ORF">J421_5370</name>
</gene>
<dbReference type="InterPro" id="IPR015943">
    <property type="entry name" value="WD40/YVTN_repeat-like_dom_sf"/>
</dbReference>
<dbReference type="InterPro" id="IPR036034">
    <property type="entry name" value="PDZ_sf"/>
</dbReference>
<dbReference type="Pfam" id="PF26550">
    <property type="entry name" value="Tricorn_2nd"/>
    <property type="match status" value="1"/>
</dbReference>
<keyword evidence="3 7" id="KW-0963">Cytoplasm</keyword>
<feature type="active site" description="Nucleophile" evidence="8">
    <location>
        <position position="1026"/>
    </location>
</feature>
<name>W0RRG0_9BACT</name>
<dbReference type="Gene3D" id="3.90.226.10">
    <property type="entry name" value="2-enoyl-CoA Hydratase, Chain A, domain 1"/>
    <property type="match status" value="1"/>
</dbReference>
<feature type="compositionally biased region" description="Basic and acidic residues" evidence="9">
    <location>
        <begin position="551"/>
        <end position="564"/>
    </location>
</feature>
<dbReference type="CDD" id="cd07562">
    <property type="entry name" value="Peptidase_S41_TRI"/>
    <property type="match status" value="1"/>
</dbReference>
<dbReference type="InterPro" id="IPR028204">
    <property type="entry name" value="Tricorn_C1"/>
</dbReference>
<evidence type="ECO:0000313" key="13">
    <source>
        <dbReference type="Proteomes" id="UP000019151"/>
    </source>
</evidence>
<dbReference type="InterPro" id="IPR029414">
    <property type="entry name" value="Tricorn_PDZ"/>
</dbReference>
<dbReference type="InterPro" id="IPR005151">
    <property type="entry name" value="Tail-specific_protease"/>
</dbReference>
<dbReference type="CDD" id="cd10828">
    <property type="entry name" value="cpPDZ_Tricorn-protease"/>
    <property type="match status" value="1"/>
</dbReference>
<protein>
    <recommendedName>
        <fullName evidence="7">Tricorn protease homolog</fullName>
        <ecNumber evidence="7">3.4.21.-</ecNumber>
    </recommendedName>
</protein>
<dbReference type="GO" id="GO:0005737">
    <property type="term" value="C:cytoplasm"/>
    <property type="evidence" value="ECO:0007669"/>
    <property type="project" value="UniProtKB-SubCell"/>
</dbReference>
<sequence length="1144" mass="124544">MMRLTASRAAALASSAALLAAAPNAGAQTKMLRTPSVSATQIAFAYGGDVWIVDRAGGAARRLTSGGGESSPKLSPDGRWVAFSGDYGGNTDVYVVPAAGGEPKRLTWHPSADMVQGWTPDGRSIVFASPRATAAPTAAPRFWTVPAAGGVEEPMAMPRAYQGKIAPDGKRVAYRMNNSWDEERRNYRGGQNRPIWIMDLATHDVTTTPWVDSKEMDPAWIGDVVYFISDRDGVANVWSYDTRAKTLAELTHFRDFDVKALDAGGAPNAAVVFEQAGQIHELDPKTGREHVVPISATGDFPWMMPQWKDVTPRITSLALSPTGRRAAVEARGEIFTIPAEKGDPRNLTNASASAEILPQWSPDGRFVSYFSDRSGEYRLYIEAQDGLTPPREIVLPEPSRPYAPAWSPDGRKIAFQDTHLRLWVVDVATGAAKIADNDPYFHAARTLVPVWSPDSKWIAYPKHLKSLYRALYLYDVDTGEKRQITDGLADATSPAWDAGGKYLWFLASTNLALHSGLLDMSAYDRPETKSLYLMVLSKADSSPLLPESDEEAARAGRAPREPGREAPNTDSTRRTPSAERGAGSAERSDTARSTLSAPRSTLPVRIDFDGIQQRIVAVDNVAARDYEQLHAGAPGTVFFLEPLPETGTSERPGGGQGGGGSLGTVHRFQLSTRRAQPFVQGVAQYVVSADGKKLLYRAPGGQGGLYLVDADKAPPAANTGRLTASLRAYVDPRAEFKQIFDEGWRNERNNLYVPNMHGTDWAKDKQMYAPFLPYVVNRADLNYLMDMMGAEIAIGHSYVRGGDMGGPPQTGPGAPPAVGLLGADFTVENGRYRIAKIYDAESWNPELRAPLAMPGVNVKRGDYVLAINGVELRAPDNIYRLLDGTANRQTVLTVNAQPTLVGARQVTVLPIANEQGLRTRAWVEGNRRLVDSLSGGKLAYVYLPNTGQPGYTSFNRYYFAQQDRQGAIIDERYNGGGSAADYIVDLLGRTFDGYFNNPVGDRYPYTSPAEGIWGPKVMVVNEMAGSGGDLMPYMFKSRKLGTLVGKRTWGGLVATTDTPPFVDGGSMIAPRFGFFSRDGKWAVENEGVTPDVDVENWPKEVIAGHDPQLERAVQEALKQLAEHPVARASKEPPPPTWGKRLPEP</sequence>
<dbReference type="PANTHER" id="PTHR43253:SF1">
    <property type="entry name" value="TRICORN PROTEASE HOMOLOG 2-RELATED"/>
    <property type="match status" value="1"/>
</dbReference>
<feature type="compositionally biased region" description="Basic and acidic residues" evidence="9">
    <location>
        <begin position="1120"/>
        <end position="1130"/>
    </location>
</feature>
<dbReference type="PANTHER" id="PTHR43253">
    <property type="entry name" value="TRICORN PROTEASE HOMOLOG 2-RELATED"/>
    <property type="match status" value="1"/>
</dbReference>
<dbReference type="PIRSF" id="PIRSF036421">
    <property type="entry name" value="Tricorn_protease"/>
    <property type="match status" value="1"/>
</dbReference>
<dbReference type="Pfam" id="PF14684">
    <property type="entry name" value="Tricorn_C1"/>
    <property type="match status" value="1"/>
</dbReference>
<comment type="function">
    <text evidence="7">Degrades oligopeptides.</text>
</comment>
<dbReference type="Proteomes" id="UP000019151">
    <property type="component" value="Plasmid 1"/>
</dbReference>
<geneLocation type="plasmid" evidence="12 13">
    <name>1</name>
</geneLocation>
<dbReference type="SMART" id="SM00245">
    <property type="entry name" value="TSPc"/>
    <property type="match status" value="1"/>
</dbReference>
<dbReference type="Gene3D" id="2.130.10.10">
    <property type="entry name" value="YVTN repeat-like/Quinoprotein amine dehydrogenase"/>
    <property type="match status" value="1"/>
</dbReference>
<keyword evidence="10" id="KW-0732">Signal</keyword>
<dbReference type="Gene3D" id="2.30.42.10">
    <property type="match status" value="1"/>
</dbReference>
<accession>W0RRG0</accession>
<keyword evidence="4 7" id="KW-0645">Protease</keyword>
<dbReference type="KEGG" id="gba:J421_5370"/>
<dbReference type="AlphaFoldDB" id="W0RRG0"/>
<evidence type="ECO:0000256" key="8">
    <source>
        <dbReference type="PIRSR" id="PIRSR036421-1"/>
    </source>
</evidence>
<keyword evidence="5 7" id="KW-0378">Hydrolase</keyword>
<dbReference type="Gene3D" id="2.120.10.60">
    <property type="entry name" value="Tricorn protease N-terminal domain"/>
    <property type="match status" value="1"/>
</dbReference>
<evidence type="ECO:0000259" key="11">
    <source>
        <dbReference type="SMART" id="SM00245"/>
    </source>
</evidence>
<evidence type="ECO:0000313" key="12">
    <source>
        <dbReference type="EMBL" id="AHG92905.1"/>
    </source>
</evidence>